<dbReference type="EMBL" id="BPLR01013616">
    <property type="protein sequence ID" value="GIY62402.1"/>
    <property type="molecule type" value="Genomic_DNA"/>
</dbReference>
<keyword evidence="2" id="KW-1185">Reference proteome</keyword>
<reference evidence="1 2" key="1">
    <citation type="submission" date="2021-06" db="EMBL/GenBank/DDBJ databases">
        <title>Caerostris extrusa draft genome.</title>
        <authorList>
            <person name="Kono N."/>
            <person name="Arakawa K."/>
        </authorList>
    </citation>
    <scope>NUCLEOTIDE SEQUENCE [LARGE SCALE GENOMIC DNA]</scope>
</reference>
<dbReference type="Proteomes" id="UP001054945">
    <property type="component" value="Unassembled WGS sequence"/>
</dbReference>
<organism evidence="1 2">
    <name type="scientific">Caerostris extrusa</name>
    <name type="common">Bark spider</name>
    <name type="synonym">Caerostris bankana</name>
    <dbReference type="NCBI Taxonomy" id="172846"/>
    <lineage>
        <taxon>Eukaryota</taxon>
        <taxon>Metazoa</taxon>
        <taxon>Ecdysozoa</taxon>
        <taxon>Arthropoda</taxon>
        <taxon>Chelicerata</taxon>
        <taxon>Arachnida</taxon>
        <taxon>Araneae</taxon>
        <taxon>Araneomorphae</taxon>
        <taxon>Entelegynae</taxon>
        <taxon>Araneoidea</taxon>
        <taxon>Araneidae</taxon>
        <taxon>Caerostris</taxon>
    </lineage>
</organism>
<comment type="caution">
    <text evidence="1">The sequence shown here is derived from an EMBL/GenBank/DDBJ whole genome shotgun (WGS) entry which is preliminary data.</text>
</comment>
<sequence length="77" mass="8561">MMQSKGPIMRMFFSKCPFLIEFLPLGQTINGDQYCNSLESLHASIKAKWPGKLSSGVILLHGNARPHTGTRTLSKLE</sequence>
<name>A0AAV4UWX8_CAEEX</name>
<accession>A0AAV4UWX8</accession>
<evidence type="ECO:0000313" key="2">
    <source>
        <dbReference type="Proteomes" id="UP001054945"/>
    </source>
</evidence>
<dbReference type="InterPro" id="IPR001888">
    <property type="entry name" value="Transposase_1"/>
</dbReference>
<dbReference type="Gene3D" id="3.30.420.10">
    <property type="entry name" value="Ribonuclease H-like superfamily/Ribonuclease H"/>
    <property type="match status" value="1"/>
</dbReference>
<dbReference type="Pfam" id="PF01359">
    <property type="entry name" value="Transposase_1"/>
    <property type="match status" value="1"/>
</dbReference>
<gene>
    <name evidence="1" type="ORF">CEXT_390581</name>
</gene>
<proteinExistence type="predicted"/>
<evidence type="ECO:0008006" key="3">
    <source>
        <dbReference type="Google" id="ProtNLM"/>
    </source>
</evidence>
<dbReference type="GO" id="GO:0003676">
    <property type="term" value="F:nucleic acid binding"/>
    <property type="evidence" value="ECO:0007669"/>
    <property type="project" value="InterPro"/>
</dbReference>
<dbReference type="InterPro" id="IPR036397">
    <property type="entry name" value="RNaseH_sf"/>
</dbReference>
<evidence type="ECO:0000313" key="1">
    <source>
        <dbReference type="EMBL" id="GIY62402.1"/>
    </source>
</evidence>
<dbReference type="AlphaFoldDB" id="A0AAV4UWX8"/>
<protein>
    <recommendedName>
        <fullName evidence="3">Transposase</fullName>
    </recommendedName>
</protein>